<feature type="transmembrane region" description="Helical" evidence="1">
    <location>
        <begin position="12"/>
        <end position="35"/>
    </location>
</feature>
<feature type="transmembrane region" description="Helical" evidence="1">
    <location>
        <begin position="41"/>
        <end position="62"/>
    </location>
</feature>
<dbReference type="Gene3D" id="3.40.50.150">
    <property type="entry name" value="Vaccinia Virus protein VP39"/>
    <property type="match status" value="1"/>
</dbReference>
<keyword evidence="1" id="KW-0812">Transmembrane</keyword>
<feature type="transmembrane region" description="Helical" evidence="1">
    <location>
        <begin position="71"/>
        <end position="93"/>
    </location>
</feature>
<proteinExistence type="predicted"/>
<dbReference type="RefSeq" id="WP_195169402.1">
    <property type="nucleotide sequence ID" value="NZ_CP062983.1"/>
</dbReference>
<dbReference type="SUPFAM" id="SSF53335">
    <property type="entry name" value="S-adenosyl-L-methionine-dependent methyltransferases"/>
    <property type="match status" value="1"/>
</dbReference>
<keyword evidence="3" id="KW-1185">Reference proteome</keyword>
<keyword evidence="1" id="KW-1133">Transmembrane helix</keyword>
<evidence type="ECO:0000256" key="1">
    <source>
        <dbReference type="SAM" id="Phobius"/>
    </source>
</evidence>
<feature type="transmembrane region" description="Helical" evidence="1">
    <location>
        <begin position="155"/>
        <end position="173"/>
    </location>
</feature>
<dbReference type="CDD" id="cd02440">
    <property type="entry name" value="AdoMet_MTases"/>
    <property type="match status" value="1"/>
</dbReference>
<feature type="transmembrane region" description="Helical" evidence="1">
    <location>
        <begin position="592"/>
        <end position="611"/>
    </location>
</feature>
<reference evidence="2 3" key="1">
    <citation type="submission" date="2020-02" db="EMBL/GenBank/DDBJ databases">
        <authorList>
            <person name="Zheng R.K."/>
            <person name="Sun C.M."/>
        </authorList>
    </citation>
    <scope>NUCLEOTIDE SEQUENCE [LARGE SCALE GENOMIC DNA]</scope>
    <source>
        <strain evidence="3">rifampicinis</strain>
    </source>
</reference>
<feature type="transmembrane region" description="Helical" evidence="1">
    <location>
        <begin position="131"/>
        <end position="149"/>
    </location>
</feature>
<feature type="transmembrane region" description="Helical" evidence="1">
    <location>
        <begin position="654"/>
        <end position="678"/>
    </location>
</feature>
<protein>
    <recommendedName>
        <fullName evidence="4">Spermidine synthase</fullName>
    </recommendedName>
</protein>
<dbReference type="KEGG" id="pmet:G4Y79_16705"/>
<organism evidence="2 3">
    <name type="scientific">Phototrophicus methaneseepsis</name>
    <dbReference type="NCBI Taxonomy" id="2710758"/>
    <lineage>
        <taxon>Bacteria</taxon>
        <taxon>Bacillati</taxon>
        <taxon>Chloroflexota</taxon>
        <taxon>Candidatus Thermofontia</taxon>
        <taxon>Phototrophicales</taxon>
        <taxon>Phototrophicaceae</taxon>
        <taxon>Phototrophicus</taxon>
    </lineage>
</organism>
<feature type="transmembrane region" description="Helical" evidence="1">
    <location>
        <begin position="720"/>
        <end position="739"/>
    </location>
</feature>
<feature type="transmembrane region" description="Helical" evidence="1">
    <location>
        <begin position="178"/>
        <end position="198"/>
    </location>
</feature>
<sequence length="744" mass="80322">MQNSASFSQRLIGIGLLSASSIMLEVVLTRLFSAIYFPPYVFFIISFAIFGIGMGAALSALWGRLRQENRVVLYTAGASLSTLVLVIFTVLMAAYDLQVILFALLIIPYMFIGLALSTLFSQHSAASRTLYMGDLLGAGLGALLVIPILNTFGAINGVLLASVGLAVAGFYFYSQRYLIAVIASIALSTVAFGSNIGMDWLRLDMATISTEKPITVALQEGGQILKTSWDAFARTDLVDPGEGGDPLRIYVDGGAASLMPADAPNPMLVQDIGFFPFATEQPDKVFIIGPGAGLDVWFALQSGAREITAVEVNPASVDLVNEYRAYNGNLYKQPMVEVITDDGRSVLQRSDTQYDLIYLSQVVTLAAERGGYTLSENTVYTVEAFEEYLASLSDDGQIALKLYDEITLTRAVSIAMTALKNQGLNDQDALKHLLILLDPNAETPIPLLLVHKSPFTEDDALVLGAIARQIDFEPLYLPYVYVQSPLDAVEQGTATFDSIVESSESNISAPTDNQPYFFQFEYGIPATLHPLAVFILAISAVCLVLYALAWLRSSNVLVRAMPVYFAMLGLGFIAIEVYIIQETRLFLGHPTFAVTLVLATLLLGGGIGSGLSQRYLKSLLDRMPYLITALIVVLFILWRLVWGPLSMALLAQPLVVRGGVVAVLLLPLALCMGMPFPFGLRLVGESDNRLVAAAWAVNGVMSVVGSVLAVIISITGGYSAVSLLGLFAYGIATAMLFVVRKYVI</sequence>
<evidence type="ECO:0000313" key="2">
    <source>
        <dbReference type="EMBL" id="QPC81329.1"/>
    </source>
</evidence>
<dbReference type="InterPro" id="IPR029063">
    <property type="entry name" value="SAM-dependent_MTases_sf"/>
</dbReference>
<evidence type="ECO:0000313" key="3">
    <source>
        <dbReference type="Proteomes" id="UP000594468"/>
    </source>
</evidence>
<feature type="transmembrane region" description="Helical" evidence="1">
    <location>
        <begin position="690"/>
        <end position="714"/>
    </location>
</feature>
<keyword evidence="1" id="KW-0472">Membrane</keyword>
<feature type="transmembrane region" description="Helical" evidence="1">
    <location>
        <begin position="531"/>
        <end position="551"/>
    </location>
</feature>
<accession>A0A7S8IDG0</accession>
<name>A0A7S8IDG0_9CHLR</name>
<dbReference type="Proteomes" id="UP000594468">
    <property type="component" value="Chromosome"/>
</dbReference>
<evidence type="ECO:0008006" key="4">
    <source>
        <dbReference type="Google" id="ProtNLM"/>
    </source>
</evidence>
<feature type="transmembrane region" description="Helical" evidence="1">
    <location>
        <begin position="563"/>
        <end position="580"/>
    </location>
</feature>
<gene>
    <name evidence="2" type="ORF">G4Y79_16705</name>
</gene>
<dbReference type="EMBL" id="CP062983">
    <property type="protein sequence ID" value="QPC81329.1"/>
    <property type="molecule type" value="Genomic_DNA"/>
</dbReference>
<feature type="transmembrane region" description="Helical" evidence="1">
    <location>
        <begin position="623"/>
        <end position="642"/>
    </location>
</feature>
<feature type="transmembrane region" description="Helical" evidence="1">
    <location>
        <begin position="99"/>
        <end position="119"/>
    </location>
</feature>
<dbReference type="AlphaFoldDB" id="A0A7S8IDG0"/>